<dbReference type="Gene3D" id="3.40.50.1010">
    <property type="entry name" value="5'-nuclease"/>
    <property type="match status" value="1"/>
</dbReference>
<dbReference type="Proteomes" id="UP000289691">
    <property type="component" value="Unassembled WGS sequence"/>
</dbReference>
<dbReference type="InterPro" id="IPR050556">
    <property type="entry name" value="Type_II_TA_system_RNase"/>
</dbReference>
<evidence type="ECO:0000256" key="6">
    <source>
        <dbReference type="ARBA" id="ARBA00022842"/>
    </source>
</evidence>
<name>A0A498L5M0_9EURY</name>
<evidence type="ECO:0000313" key="11">
    <source>
        <dbReference type="Proteomes" id="UP000289691"/>
    </source>
</evidence>
<evidence type="ECO:0000256" key="7">
    <source>
        <dbReference type="ARBA" id="ARBA00038093"/>
    </source>
</evidence>
<protein>
    <recommendedName>
        <fullName evidence="8">Ribonuclease VapC</fullName>
        <shortName evidence="8">RNase VapC</shortName>
        <ecNumber evidence="8">3.1.-.-</ecNumber>
    </recommendedName>
    <alternativeName>
        <fullName evidence="8">Putative toxin VapC</fullName>
    </alternativeName>
</protein>
<dbReference type="EMBL" id="RDFA01000002">
    <property type="protein sequence ID" value="RXK50587.1"/>
    <property type="molecule type" value="Genomic_DNA"/>
</dbReference>
<reference evidence="10 11" key="1">
    <citation type="submission" date="2019-01" db="EMBL/GenBank/DDBJ databases">
        <title>Halorientalis sp. F13-25 a new haloarchaeum isolated from hypersaline water.</title>
        <authorList>
            <person name="Ana D.-V."/>
            <person name="Cristina S.-P."/>
            <person name="Antonio V."/>
        </authorList>
    </citation>
    <scope>NUCLEOTIDE SEQUENCE [LARGE SCALE GENOMIC DNA]</scope>
    <source>
        <strain evidence="10 11">F13-25</strain>
    </source>
</reference>
<feature type="binding site" evidence="8">
    <location>
        <position position="102"/>
    </location>
    <ligand>
        <name>Mg(2+)</name>
        <dbReference type="ChEBI" id="CHEBI:18420"/>
    </ligand>
</feature>
<evidence type="ECO:0000313" key="10">
    <source>
        <dbReference type="EMBL" id="RXK50587.1"/>
    </source>
</evidence>
<dbReference type="GO" id="GO:0004540">
    <property type="term" value="F:RNA nuclease activity"/>
    <property type="evidence" value="ECO:0007669"/>
    <property type="project" value="InterPro"/>
</dbReference>
<evidence type="ECO:0000256" key="1">
    <source>
        <dbReference type="ARBA" id="ARBA00001946"/>
    </source>
</evidence>
<keyword evidence="8" id="KW-0800">Toxin</keyword>
<comment type="similarity">
    <text evidence="7 8">Belongs to the PINc/VapC protein family.</text>
</comment>
<keyword evidence="6 8" id="KW-0460">Magnesium</keyword>
<evidence type="ECO:0000259" key="9">
    <source>
        <dbReference type="Pfam" id="PF01850"/>
    </source>
</evidence>
<comment type="cofactor">
    <cofactor evidence="1 8">
        <name>Mg(2+)</name>
        <dbReference type="ChEBI" id="CHEBI:18420"/>
    </cofactor>
</comment>
<accession>A0A498L5M0</accession>
<dbReference type="GO" id="GO:0000287">
    <property type="term" value="F:magnesium ion binding"/>
    <property type="evidence" value="ECO:0007669"/>
    <property type="project" value="UniProtKB-UniRule"/>
</dbReference>
<dbReference type="PANTHER" id="PTHR33653">
    <property type="entry name" value="RIBONUCLEASE VAPC2"/>
    <property type="match status" value="1"/>
</dbReference>
<comment type="caution">
    <text evidence="10">The sequence shown here is derived from an EMBL/GenBank/DDBJ whole genome shotgun (WGS) entry which is preliminary data.</text>
</comment>
<dbReference type="HAMAP" id="MF_00265">
    <property type="entry name" value="VapC_Nob1"/>
    <property type="match status" value="1"/>
</dbReference>
<dbReference type="SUPFAM" id="SSF88723">
    <property type="entry name" value="PIN domain-like"/>
    <property type="match status" value="1"/>
</dbReference>
<evidence type="ECO:0000256" key="5">
    <source>
        <dbReference type="ARBA" id="ARBA00022801"/>
    </source>
</evidence>
<dbReference type="PANTHER" id="PTHR33653:SF1">
    <property type="entry name" value="RIBONUCLEASE VAPC2"/>
    <property type="match status" value="1"/>
</dbReference>
<keyword evidence="3 8" id="KW-0540">Nuclease</keyword>
<sequence>MIVDTSFVLDVIDGLDAAVSKEKKLEAAGVPLVIPAMTVLELYIGVGKVASTQQERQQVEAILDSYPLVETTPSIARRAGRLLGERLADAADGEEPGIGKGDATIAATAIERDEPVLAGDAHFDTIPGVSVERIVDADSSSRVLVNTAA</sequence>
<organism evidence="10 11">
    <name type="scientific">Halorientalis pallida</name>
    <dbReference type="NCBI Taxonomy" id="2479928"/>
    <lineage>
        <taxon>Archaea</taxon>
        <taxon>Methanobacteriati</taxon>
        <taxon>Methanobacteriota</taxon>
        <taxon>Stenosarchaea group</taxon>
        <taxon>Halobacteria</taxon>
        <taxon>Halobacteriales</taxon>
        <taxon>Haloarculaceae</taxon>
        <taxon>Halorientalis</taxon>
    </lineage>
</organism>
<dbReference type="AlphaFoldDB" id="A0A498L5M0"/>
<dbReference type="InterPro" id="IPR029060">
    <property type="entry name" value="PIN-like_dom_sf"/>
</dbReference>
<dbReference type="OrthoDB" id="38049at2157"/>
<feature type="domain" description="PIN" evidence="9">
    <location>
        <begin position="1"/>
        <end position="127"/>
    </location>
</feature>
<comment type="function">
    <text evidence="8">Toxic component of a toxin-antitoxin (TA) system. An RNase.</text>
</comment>
<dbReference type="GO" id="GO:0016787">
    <property type="term" value="F:hydrolase activity"/>
    <property type="evidence" value="ECO:0007669"/>
    <property type="project" value="UniProtKB-KW"/>
</dbReference>
<dbReference type="Pfam" id="PF01850">
    <property type="entry name" value="PIN"/>
    <property type="match status" value="1"/>
</dbReference>
<dbReference type="InterPro" id="IPR022907">
    <property type="entry name" value="VapC_family"/>
</dbReference>
<keyword evidence="4 8" id="KW-0479">Metal-binding</keyword>
<dbReference type="EC" id="3.1.-.-" evidence="8"/>
<dbReference type="GO" id="GO:0090729">
    <property type="term" value="F:toxin activity"/>
    <property type="evidence" value="ECO:0007669"/>
    <property type="project" value="UniProtKB-KW"/>
</dbReference>
<gene>
    <name evidence="8" type="primary">vapC</name>
    <name evidence="10" type="ORF">EAF64_08560</name>
</gene>
<dbReference type="RefSeq" id="WP_129068547.1">
    <property type="nucleotide sequence ID" value="NZ_RDFA01000002.1"/>
</dbReference>
<keyword evidence="2 8" id="KW-1277">Toxin-antitoxin system</keyword>
<proteinExistence type="inferred from homology"/>
<evidence type="ECO:0000256" key="4">
    <source>
        <dbReference type="ARBA" id="ARBA00022723"/>
    </source>
</evidence>
<evidence type="ECO:0000256" key="3">
    <source>
        <dbReference type="ARBA" id="ARBA00022722"/>
    </source>
</evidence>
<keyword evidence="11" id="KW-1185">Reference proteome</keyword>
<dbReference type="InterPro" id="IPR002716">
    <property type="entry name" value="PIN_dom"/>
</dbReference>
<feature type="binding site" evidence="8">
    <location>
        <position position="4"/>
    </location>
    <ligand>
        <name>Mg(2+)</name>
        <dbReference type="ChEBI" id="CHEBI:18420"/>
    </ligand>
</feature>
<evidence type="ECO:0000256" key="8">
    <source>
        <dbReference type="HAMAP-Rule" id="MF_00265"/>
    </source>
</evidence>
<evidence type="ECO:0000256" key="2">
    <source>
        <dbReference type="ARBA" id="ARBA00022649"/>
    </source>
</evidence>
<keyword evidence="5 8" id="KW-0378">Hydrolase</keyword>